<evidence type="ECO:0000256" key="1">
    <source>
        <dbReference type="SAM" id="MobiDB-lite"/>
    </source>
</evidence>
<accession>A0A165JEE9</accession>
<keyword evidence="2" id="KW-0472">Membrane</keyword>
<keyword evidence="2" id="KW-0812">Transmembrane</keyword>
<feature type="transmembrane region" description="Helical" evidence="2">
    <location>
        <begin position="156"/>
        <end position="180"/>
    </location>
</feature>
<name>A0A165JEE9_9BASI</name>
<feature type="transmembrane region" description="Helical" evidence="2">
    <location>
        <begin position="93"/>
        <end position="113"/>
    </location>
</feature>
<feature type="compositionally biased region" description="Basic and acidic residues" evidence="1">
    <location>
        <begin position="283"/>
        <end position="296"/>
    </location>
</feature>
<keyword evidence="2" id="KW-1133">Transmembrane helix</keyword>
<evidence type="ECO:0000256" key="2">
    <source>
        <dbReference type="SAM" id="Phobius"/>
    </source>
</evidence>
<sequence length="328" mass="35239">MAAPRLTNPALVRLEKLIQSYSTVPLYPGYVPIPVFTVVHSLRTFIAWTQATKANGAYGKLGYLQGLFGYLVTSWSGMTMSCILLAVPPVWMYNAQFFLTYVAAFTLLSIGPIPDLLCQIPSEALAILDGFYRTSGAIGTMQLAQKNPSVGLRTSWLSALVLGAITSGGGTLVLPTFGLAERDWTLRTPPVLRGNIWTTLDLWAGSAVVAVYAFLSEAHPGLNLRLLGIPATQDFKGRPHPWFSEAEAKVIAIVVGIIIFSARAARSTNPPAAKPASKAKTAKAAEKRHEPKEKIEMSPSPAPSSTSVTSSSSPKKRRRAAKELSKTG</sequence>
<organism evidence="3 4">
    <name type="scientific">Calocera cornea HHB12733</name>
    <dbReference type="NCBI Taxonomy" id="1353952"/>
    <lineage>
        <taxon>Eukaryota</taxon>
        <taxon>Fungi</taxon>
        <taxon>Dikarya</taxon>
        <taxon>Basidiomycota</taxon>
        <taxon>Agaricomycotina</taxon>
        <taxon>Dacrymycetes</taxon>
        <taxon>Dacrymycetales</taxon>
        <taxon>Dacrymycetaceae</taxon>
        <taxon>Calocera</taxon>
    </lineage>
</organism>
<feature type="transmembrane region" description="Helical" evidence="2">
    <location>
        <begin position="27"/>
        <end position="46"/>
    </location>
</feature>
<feature type="transmembrane region" description="Helical" evidence="2">
    <location>
        <begin position="67"/>
        <end position="87"/>
    </location>
</feature>
<dbReference type="InParanoid" id="A0A165JEE9"/>
<dbReference type="AlphaFoldDB" id="A0A165JEE9"/>
<feature type="transmembrane region" description="Helical" evidence="2">
    <location>
        <begin position="192"/>
        <end position="215"/>
    </location>
</feature>
<dbReference type="Proteomes" id="UP000076842">
    <property type="component" value="Unassembled WGS sequence"/>
</dbReference>
<reference evidence="3 4" key="1">
    <citation type="journal article" date="2016" name="Mol. Biol. Evol.">
        <title>Comparative Genomics of Early-Diverging Mushroom-Forming Fungi Provides Insights into the Origins of Lignocellulose Decay Capabilities.</title>
        <authorList>
            <person name="Nagy L.G."/>
            <person name="Riley R."/>
            <person name="Tritt A."/>
            <person name="Adam C."/>
            <person name="Daum C."/>
            <person name="Floudas D."/>
            <person name="Sun H."/>
            <person name="Yadav J.S."/>
            <person name="Pangilinan J."/>
            <person name="Larsson K.H."/>
            <person name="Matsuura K."/>
            <person name="Barry K."/>
            <person name="Labutti K."/>
            <person name="Kuo R."/>
            <person name="Ohm R.A."/>
            <person name="Bhattacharya S.S."/>
            <person name="Shirouzu T."/>
            <person name="Yoshinaga Y."/>
            <person name="Martin F.M."/>
            <person name="Grigoriev I.V."/>
            <person name="Hibbett D.S."/>
        </authorList>
    </citation>
    <scope>NUCLEOTIDE SEQUENCE [LARGE SCALE GENOMIC DNA]</scope>
    <source>
        <strain evidence="3 4">HHB12733</strain>
    </source>
</reference>
<dbReference type="OrthoDB" id="2520628at2759"/>
<feature type="compositionally biased region" description="Low complexity" evidence="1">
    <location>
        <begin position="270"/>
        <end position="279"/>
    </location>
</feature>
<feature type="compositionally biased region" description="Low complexity" evidence="1">
    <location>
        <begin position="303"/>
        <end position="313"/>
    </location>
</feature>
<evidence type="ECO:0000313" key="3">
    <source>
        <dbReference type="EMBL" id="KZT61734.1"/>
    </source>
</evidence>
<keyword evidence="4" id="KW-1185">Reference proteome</keyword>
<evidence type="ECO:0000313" key="4">
    <source>
        <dbReference type="Proteomes" id="UP000076842"/>
    </source>
</evidence>
<proteinExistence type="predicted"/>
<protein>
    <submittedName>
        <fullName evidence="3">Uncharacterized protein</fullName>
    </submittedName>
</protein>
<feature type="region of interest" description="Disordered" evidence="1">
    <location>
        <begin position="268"/>
        <end position="328"/>
    </location>
</feature>
<dbReference type="EMBL" id="KV423921">
    <property type="protein sequence ID" value="KZT61734.1"/>
    <property type="molecule type" value="Genomic_DNA"/>
</dbReference>
<gene>
    <name evidence="3" type="ORF">CALCODRAFT_479758</name>
</gene>